<dbReference type="KEGG" id="ncs:NCAS_0J01820"/>
<keyword evidence="6 20" id="KW-0812">Transmembrane</keyword>
<evidence type="ECO:0000256" key="14">
    <source>
        <dbReference type="ARBA" id="ARBA00023128"/>
    </source>
</evidence>
<feature type="compositionally biased region" description="Basic and acidic residues" evidence="19">
    <location>
        <begin position="251"/>
        <end position="267"/>
    </location>
</feature>
<feature type="transmembrane region" description="Helical" evidence="20">
    <location>
        <begin position="69"/>
        <end position="86"/>
    </location>
</feature>
<protein>
    <recommendedName>
        <fullName evidence="4">Mitochondrial intermembrane space import and assembly protein 40</fullName>
    </recommendedName>
    <alternativeName>
        <fullName evidence="18">Mitochondrial import inner membrane translocase TIM40</fullName>
    </alternativeName>
</protein>
<comment type="subcellular location">
    <subcellularLocation>
        <location evidence="3">Mitochondrion inner membrane</location>
        <topology evidence="3">Single-pass type II membrane protein</topology>
        <orientation evidence="3">Intermembrane side</orientation>
    </subcellularLocation>
</comment>
<feature type="compositionally biased region" description="Basic and acidic residues" evidence="19">
    <location>
        <begin position="106"/>
        <end position="118"/>
    </location>
</feature>
<keyword evidence="13" id="KW-0811">Translocation</keyword>
<name>G0VKX3_NAUCA</name>
<evidence type="ECO:0000256" key="17">
    <source>
        <dbReference type="ARBA" id="ARBA00023284"/>
    </source>
</evidence>
<keyword evidence="7" id="KW-0999">Mitochondrion inner membrane</keyword>
<proteinExistence type="predicted"/>
<evidence type="ECO:0000313" key="22">
    <source>
        <dbReference type="EMBL" id="CCC72161.1"/>
    </source>
</evidence>
<evidence type="ECO:0000256" key="20">
    <source>
        <dbReference type="SAM" id="Phobius"/>
    </source>
</evidence>
<dbReference type="GO" id="GO:0005743">
    <property type="term" value="C:mitochondrial inner membrane"/>
    <property type="evidence" value="ECO:0007669"/>
    <property type="project" value="UniProtKB-SubCell"/>
</dbReference>
<gene>
    <name evidence="22" type="primary">NCAS0J01820</name>
    <name evidence="22" type="ordered locus">NCAS_0J01820</name>
</gene>
<reference key="2">
    <citation type="submission" date="2011-08" db="EMBL/GenBank/DDBJ databases">
        <title>Genome sequence of Naumovozyma castellii.</title>
        <authorList>
            <person name="Gordon J.L."/>
            <person name="Armisen D."/>
            <person name="Proux-Wera E."/>
            <person name="OhEigeartaigh S.S."/>
            <person name="Byrne K.P."/>
            <person name="Wolfe K.H."/>
        </authorList>
    </citation>
    <scope>NUCLEOTIDE SEQUENCE</scope>
    <source>
        <strain>Type strain:CBS 4309</strain>
    </source>
</reference>
<dbReference type="eggNOG" id="KOG4149">
    <property type="taxonomic scope" value="Eukaryota"/>
</dbReference>
<keyword evidence="23" id="KW-1185">Reference proteome</keyword>
<dbReference type="OrthoDB" id="7481291at2759"/>
<keyword evidence="8" id="KW-0653">Protein transport</keyword>
<evidence type="ECO:0000256" key="15">
    <source>
        <dbReference type="ARBA" id="ARBA00023136"/>
    </source>
</evidence>
<dbReference type="GO" id="GO:0045041">
    <property type="term" value="P:protein import into mitochondrial intermembrane space"/>
    <property type="evidence" value="ECO:0007669"/>
    <property type="project" value="InterPro"/>
</dbReference>
<sequence length="307" mass="34012">MYGRLVSSSVKSRLVSSSLLNCTVRTGPRLLRVPLTRTSTQLWYSTSKPAQEEPPTYQEPPVFQTRDKIISFALTAVATLTAIYLVKSPSKKKKIKEVKQVEGTMEAKDASVEEREQDMVTDTTAELEPEQEAEGEQSSETLEEGEHVGKAVDVDAVDKDMAEKEEEVQKEGAYNPETGEINWDCPCLGGMADGPCGEEFKEAFSCFVYSNAEPKGIDCVEKFQGMQDCFRKYPEHYAEQLKDEEEADALAQKDGEAQEAVETEKEVASLAPPVTEEAHPVESESFENIEESLMQEAAEDASQPSDD</sequence>
<keyword evidence="10" id="KW-0735">Signal-anchor</keyword>
<comment type="cofactor">
    <cofactor evidence="1">
        <name>Zn(2+)</name>
        <dbReference type="ChEBI" id="CHEBI:29105"/>
    </cofactor>
</comment>
<evidence type="ECO:0000256" key="16">
    <source>
        <dbReference type="ARBA" id="ARBA00023157"/>
    </source>
</evidence>
<dbReference type="PANTHER" id="PTHR21622:SF0">
    <property type="entry name" value="COILED-COIL-HELIX-COILED-COIL-HELIX DOMAIN CONTAINING 4"/>
    <property type="match status" value="1"/>
</dbReference>
<keyword evidence="12" id="KW-0560">Oxidoreductase</keyword>
<evidence type="ECO:0000313" key="23">
    <source>
        <dbReference type="Proteomes" id="UP000001640"/>
    </source>
</evidence>
<dbReference type="Proteomes" id="UP000001640">
    <property type="component" value="Chromosome 10"/>
</dbReference>
<dbReference type="PANTHER" id="PTHR21622">
    <property type="entry name" value="COILED-COIL-HELIX-COILED-COIL-HELIX DOMAIN CONTAINING 4"/>
    <property type="match status" value="1"/>
</dbReference>
<dbReference type="PROSITE" id="PS51808">
    <property type="entry name" value="CHCH"/>
    <property type="match status" value="1"/>
</dbReference>
<evidence type="ECO:0000256" key="6">
    <source>
        <dbReference type="ARBA" id="ARBA00022692"/>
    </source>
</evidence>
<feature type="compositionally biased region" description="Acidic residues" evidence="19">
    <location>
        <begin position="125"/>
        <end position="143"/>
    </location>
</feature>
<evidence type="ECO:0000256" key="7">
    <source>
        <dbReference type="ARBA" id="ARBA00022792"/>
    </source>
</evidence>
<feature type="region of interest" description="Disordered" evidence="19">
    <location>
        <begin position="247"/>
        <end position="307"/>
    </location>
</feature>
<evidence type="ECO:0000256" key="13">
    <source>
        <dbReference type="ARBA" id="ARBA00023010"/>
    </source>
</evidence>
<keyword evidence="11 20" id="KW-1133">Transmembrane helix</keyword>
<keyword evidence="17" id="KW-0676">Redox-active center</keyword>
<dbReference type="Gene3D" id="1.10.287.2900">
    <property type="match status" value="1"/>
</dbReference>
<dbReference type="InterPro" id="IPR010625">
    <property type="entry name" value="CHCH"/>
</dbReference>
<evidence type="ECO:0000256" key="11">
    <source>
        <dbReference type="ARBA" id="ARBA00022989"/>
    </source>
</evidence>
<keyword evidence="14" id="KW-0496">Mitochondrion</keyword>
<keyword evidence="16" id="KW-1015">Disulfide bond</keyword>
<evidence type="ECO:0000256" key="12">
    <source>
        <dbReference type="ARBA" id="ARBA00023002"/>
    </source>
</evidence>
<dbReference type="HOGENOM" id="CLU_906401_0_0_1"/>
<comment type="cofactor">
    <cofactor evidence="2">
        <name>Cu(2+)</name>
        <dbReference type="ChEBI" id="CHEBI:29036"/>
    </cofactor>
</comment>
<dbReference type="FunFam" id="1.10.287.2900:FF:000002">
    <property type="entry name" value="Mitochondrial intermembrane space import and assembly protein"/>
    <property type="match status" value="1"/>
</dbReference>
<keyword evidence="9" id="KW-0809">Transit peptide</keyword>
<evidence type="ECO:0000256" key="4">
    <source>
        <dbReference type="ARBA" id="ARBA00013714"/>
    </source>
</evidence>
<dbReference type="RefSeq" id="XP_003678499.1">
    <property type="nucleotide sequence ID" value="XM_003678451.1"/>
</dbReference>
<dbReference type="InParanoid" id="G0VKX3"/>
<dbReference type="InterPro" id="IPR039289">
    <property type="entry name" value="CHCHD4"/>
</dbReference>
<dbReference type="Pfam" id="PF06747">
    <property type="entry name" value="CHCH"/>
    <property type="match status" value="1"/>
</dbReference>
<evidence type="ECO:0000256" key="9">
    <source>
        <dbReference type="ARBA" id="ARBA00022946"/>
    </source>
</evidence>
<evidence type="ECO:0000256" key="5">
    <source>
        <dbReference type="ARBA" id="ARBA00022448"/>
    </source>
</evidence>
<evidence type="ECO:0000256" key="1">
    <source>
        <dbReference type="ARBA" id="ARBA00001947"/>
    </source>
</evidence>
<evidence type="ECO:0000256" key="10">
    <source>
        <dbReference type="ARBA" id="ARBA00022968"/>
    </source>
</evidence>
<feature type="region of interest" description="Disordered" evidence="19">
    <location>
        <begin position="106"/>
        <end position="152"/>
    </location>
</feature>
<evidence type="ECO:0000256" key="19">
    <source>
        <dbReference type="SAM" id="MobiDB-lite"/>
    </source>
</evidence>
<dbReference type="AlphaFoldDB" id="G0VKX3"/>
<keyword evidence="15 20" id="KW-0472">Membrane</keyword>
<evidence type="ECO:0000256" key="8">
    <source>
        <dbReference type="ARBA" id="ARBA00022927"/>
    </source>
</evidence>
<dbReference type="GeneID" id="96905858"/>
<evidence type="ECO:0000256" key="18">
    <source>
        <dbReference type="ARBA" id="ARBA00033150"/>
    </source>
</evidence>
<dbReference type="GO" id="GO:0005758">
    <property type="term" value="C:mitochondrial intermembrane space"/>
    <property type="evidence" value="ECO:0007669"/>
    <property type="project" value="TreeGrafter"/>
</dbReference>
<feature type="domain" description="CHCH" evidence="21">
    <location>
        <begin position="196"/>
        <end position="232"/>
    </location>
</feature>
<organism evidence="22 23">
    <name type="scientific">Naumovozyma castellii</name>
    <name type="common">Yeast</name>
    <name type="synonym">Saccharomyces castellii</name>
    <dbReference type="NCBI Taxonomy" id="27288"/>
    <lineage>
        <taxon>Eukaryota</taxon>
        <taxon>Fungi</taxon>
        <taxon>Dikarya</taxon>
        <taxon>Ascomycota</taxon>
        <taxon>Saccharomycotina</taxon>
        <taxon>Saccharomycetes</taxon>
        <taxon>Saccharomycetales</taxon>
        <taxon>Saccharomycetaceae</taxon>
        <taxon>Naumovozyma</taxon>
    </lineage>
</organism>
<reference evidence="22 23" key="1">
    <citation type="journal article" date="2011" name="Proc. Natl. Acad. Sci. U.S.A.">
        <title>Evolutionary erosion of yeast sex chromosomes by mating-type switching accidents.</title>
        <authorList>
            <person name="Gordon J.L."/>
            <person name="Armisen D."/>
            <person name="Proux-Wera E."/>
            <person name="Oheigeartaigh S.S."/>
            <person name="Byrne K.P."/>
            <person name="Wolfe K.H."/>
        </authorList>
    </citation>
    <scope>NUCLEOTIDE SEQUENCE [LARGE SCALE GENOMIC DNA]</scope>
    <source>
        <strain evidence="23">ATCC 76901 / BCRC 22586 / CBS 4309 / NBRC 1992 / NRRL Y-12630</strain>
    </source>
</reference>
<accession>G0VKX3</accession>
<dbReference type="STRING" id="1064592.G0VKX3"/>
<evidence type="ECO:0000256" key="2">
    <source>
        <dbReference type="ARBA" id="ARBA00001973"/>
    </source>
</evidence>
<keyword evidence="5" id="KW-0813">Transport</keyword>
<evidence type="ECO:0000256" key="3">
    <source>
        <dbReference type="ARBA" id="ARBA00004164"/>
    </source>
</evidence>
<dbReference type="EMBL" id="HE576761">
    <property type="protein sequence ID" value="CCC72161.1"/>
    <property type="molecule type" value="Genomic_DNA"/>
</dbReference>
<evidence type="ECO:0000259" key="21">
    <source>
        <dbReference type="Pfam" id="PF06747"/>
    </source>
</evidence>
<dbReference type="GO" id="GO:0015035">
    <property type="term" value="F:protein-disulfide reductase activity"/>
    <property type="evidence" value="ECO:0007669"/>
    <property type="project" value="InterPro"/>
</dbReference>